<evidence type="ECO:0000313" key="1">
    <source>
        <dbReference type="EMBL" id="KAF6330304.1"/>
    </source>
</evidence>
<proteinExistence type="predicted"/>
<accession>A0A7J7VYP0</accession>
<protein>
    <submittedName>
        <fullName evidence="1">Uncharacterized protein</fullName>
    </submittedName>
</protein>
<dbReference type="EMBL" id="JABWUV010000009">
    <property type="protein sequence ID" value="KAF6330304.1"/>
    <property type="molecule type" value="Genomic_DNA"/>
</dbReference>
<comment type="caution">
    <text evidence="1">The sequence shown here is derived from an EMBL/GenBank/DDBJ whole genome shotgun (WGS) entry which is preliminary data.</text>
</comment>
<name>A0A7J7VYP0_MYOMY</name>
<gene>
    <name evidence="1" type="ORF">mMyoMyo1_012295</name>
</gene>
<sequence length="142" mass="14979">MESIRSGDRAQDPGRGRLHGLLILAHILPFLPLHSKVIVGCGALVIDSAGRGLRKHFPVLEGPPRPLRTLALSHTSALPPPFRGLQAPGVWFVAGGLRAGFCEAFRENERGLASGNAWVACGAIAVVCQLCFTSSVLFSACA</sequence>
<dbReference type="Proteomes" id="UP000527355">
    <property type="component" value="Unassembled WGS sequence"/>
</dbReference>
<keyword evidence="2" id="KW-1185">Reference proteome</keyword>
<dbReference type="AlphaFoldDB" id="A0A7J7VYP0"/>
<reference evidence="1 2" key="1">
    <citation type="journal article" date="2020" name="Nature">
        <title>Six reference-quality genomes reveal evolution of bat adaptations.</title>
        <authorList>
            <person name="Jebb D."/>
            <person name="Huang Z."/>
            <person name="Pippel M."/>
            <person name="Hughes G.M."/>
            <person name="Lavrichenko K."/>
            <person name="Devanna P."/>
            <person name="Winkler S."/>
            <person name="Jermiin L.S."/>
            <person name="Skirmuntt E.C."/>
            <person name="Katzourakis A."/>
            <person name="Burkitt-Gray L."/>
            <person name="Ray D.A."/>
            <person name="Sullivan K.A.M."/>
            <person name="Roscito J.G."/>
            <person name="Kirilenko B.M."/>
            <person name="Davalos L.M."/>
            <person name="Corthals A.P."/>
            <person name="Power M.L."/>
            <person name="Jones G."/>
            <person name="Ransome R.D."/>
            <person name="Dechmann D.K.N."/>
            <person name="Locatelli A.G."/>
            <person name="Puechmaille S.J."/>
            <person name="Fedrigo O."/>
            <person name="Jarvis E.D."/>
            <person name="Hiller M."/>
            <person name="Vernes S.C."/>
            <person name="Myers E.W."/>
            <person name="Teeling E.C."/>
        </authorList>
    </citation>
    <scope>NUCLEOTIDE SEQUENCE [LARGE SCALE GENOMIC DNA]</scope>
    <source>
        <strain evidence="1">MMyoMyo1</strain>
        <tissue evidence="1">Flight muscle</tissue>
    </source>
</reference>
<evidence type="ECO:0000313" key="2">
    <source>
        <dbReference type="Proteomes" id="UP000527355"/>
    </source>
</evidence>
<organism evidence="1 2">
    <name type="scientific">Myotis myotis</name>
    <name type="common">Greater mouse-eared bat</name>
    <name type="synonym">Vespertilio myotis</name>
    <dbReference type="NCBI Taxonomy" id="51298"/>
    <lineage>
        <taxon>Eukaryota</taxon>
        <taxon>Metazoa</taxon>
        <taxon>Chordata</taxon>
        <taxon>Craniata</taxon>
        <taxon>Vertebrata</taxon>
        <taxon>Euteleostomi</taxon>
        <taxon>Mammalia</taxon>
        <taxon>Eutheria</taxon>
        <taxon>Laurasiatheria</taxon>
        <taxon>Chiroptera</taxon>
        <taxon>Yangochiroptera</taxon>
        <taxon>Vespertilionidae</taxon>
        <taxon>Myotis</taxon>
    </lineage>
</organism>